<evidence type="ECO:0000313" key="2">
    <source>
        <dbReference type="EMBL" id="VEL33115.1"/>
    </source>
</evidence>
<name>A0A3S5CMI8_9PLAT</name>
<dbReference type="Proteomes" id="UP000784294">
    <property type="component" value="Unassembled WGS sequence"/>
</dbReference>
<gene>
    <name evidence="2" type="ORF">PXEA_LOCUS26555</name>
</gene>
<proteinExistence type="predicted"/>
<feature type="compositionally biased region" description="Basic residues" evidence="1">
    <location>
        <begin position="74"/>
        <end position="85"/>
    </location>
</feature>
<reference evidence="2" key="1">
    <citation type="submission" date="2018-11" db="EMBL/GenBank/DDBJ databases">
        <authorList>
            <consortium name="Pathogen Informatics"/>
        </authorList>
    </citation>
    <scope>NUCLEOTIDE SEQUENCE</scope>
</reference>
<protein>
    <submittedName>
        <fullName evidence="2">Uncharacterized protein</fullName>
    </submittedName>
</protein>
<organism evidence="2 3">
    <name type="scientific">Protopolystoma xenopodis</name>
    <dbReference type="NCBI Taxonomy" id="117903"/>
    <lineage>
        <taxon>Eukaryota</taxon>
        <taxon>Metazoa</taxon>
        <taxon>Spiralia</taxon>
        <taxon>Lophotrochozoa</taxon>
        <taxon>Platyhelminthes</taxon>
        <taxon>Monogenea</taxon>
        <taxon>Polyopisthocotylea</taxon>
        <taxon>Polystomatidea</taxon>
        <taxon>Polystomatidae</taxon>
        <taxon>Protopolystoma</taxon>
    </lineage>
</organism>
<evidence type="ECO:0000313" key="3">
    <source>
        <dbReference type="Proteomes" id="UP000784294"/>
    </source>
</evidence>
<accession>A0A3S5CMI8</accession>
<evidence type="ECO:0000256" key="1">
    <source>
        <dbReference type="SAM" id="MobiDB-lite"/>
    </source>
</evidence>
<sequence length="126" mass="13897">MNHRSGCPTCESLSGRESRARLNPVRWAQEAEPGPLTAGQATVGRRQDNRGPSQAARHASLAAYGLAHTTRSTHTAHTHTHRQAHRASMPSPWRAEASIRVADSNRPWWGRAATRILIHTPTRIVC</sequence>
<feature type="region of interest" description="Disordered" evidence="1">
    <location>
        <begin position="1"/>
        <end position="94"/>
    </location>
</feature>
<comment type="caution">
    <text evidence="2">The sequence shown here is derived from an EMBL/GenBank/DDBJ whole genome shotgun (WGS) entry which is preliminary data.</text>
</comment>
<keyword evidence="3" id="KW-1185">Reference proteome</keyword>
<dbReference type="AlphaFoldDB" id="A0A3S5CMI8"/>
<dbReference type="EMBL" id="CAAALY010245190">
    <property type="protein sequence ID" value="VEL33115.1"/>
    <property type="molecule type" value="Genomic_DNA"/>
</dbReference>